<dbReference type="PANTHER" id="PTHR15622:SF2">
    <property type="entry name" value="U4_U6 SMALL NUCLEAR RIBONUCLEOPROTEIN PRP4"/>
    <property type="match status" value="1"/>
</dbReference>
<keyword evidence="1" id="KW-0833">Ubl conjugation pathway</keyword>
<dbReference type="AlphaFoldDB" id="A0AAV9WL98"/>
<dbReference type="InterPro" id="IPR051983">
    <property type="entry name" value="WSB_SOCS-box_domain"/>
</dbReference>
<dbReference type="InterPro" id="IPR001680">
    <property type="entry name" value="WD40_rpt"/>
</dbReference>
<comment type="caution">
    <text evidence="4">The sequence shown here is derived from an EMBL/GenBank/DDBJ whole genome shotgun (WGS) entry which is preliminary data.</text>
</comment>
<name>A0AAV9WL98_9PEZI</name>
<feature type="repeat" description="WD" evidence="2">
    <location>
        <begin position="32"/>
        <end position="73"/>
    </location>
</feature>
<evidence type="ECO:0000256" key="3">
    <source>
        <dbReference type="SAM" id="MobiDB-lite"/>
    </source>
</evidence>
<evidence type="ECO:0000313" key="5">
    <source>
        <dbReference type="Proteomes" id="UP001370758"/>
    </source>
</evidence>
<dbReference type="GO" id="GO:0000209">
    <property type="term" value="P:protein polyubiquitination"/>
    <property type="evidence" value="ECO:0007669"/>
    <property type="project" value="TreeGrafter"/>
</dbReference>
<proteinExistence type="predicted"/>
<sequence length="257" mass="29035">MSHQSGVHGNSDTSSTSVKLQDTRTGQNLGLFGTNLREITSVAFSPCRALVASASSDGDIKIFSLQNEEWSKTQNQNTVYHEHVKKLLHPLRGENRIVIAFSPNGKALAIATRDMRILLWDIAEKKVFRHQLFLYEQRFAPSEYMMLRKQNRIEIGFSNTTEIFAHGNPQTSRITIPTTATCPDHEATKPNELPTCENAVYLGVEGVYMHGRKVFDIPDEYEPSTFDYKDGTFAVGSLYGHVYFIKLRLEHLLNPVT</sequence>
<dbReference type="EMBL" id="JAVHJL010000002">
    <property type="protein sequence ID" value="KAK6510304.1"/>
    <property type="molecule type" value="Genomic_DNA"/>
</dbReference>
<organism evidence="4 5">
    <name type="scientific">Arthrobotrys musiformis</name>
    <dbReference type="NCBI Taxonomy" id="47236"/>
    <lineage>
        <taxon>Eukaryota</taxon>
        <taxon>Fungi</taxon>
        <taxon>Dikarya</taxon>
        <taxon>Ascomycota</taxon>
        <taxon>Pezizomycotina</taxon>
        <taxon>Orbiliomycetes</taxon>
        <taxon>Orbiliales</taxon>
        <taxon>Orbiliaceae</taxon>
        <taxon>Arthrobotrys</taxon>
    </lineage>
</organism>
<keyword evidence="5" id="KW-1185">Reference proteome</keyword>
<gene>
    <name evidence="4" type="ORF">TWF481_005021</name>
</gene>
<evidence type="ECO:0000256" key="1">
    <source>
        <dbReference type="ARBA" id="ARBA00022786"/>
    </source>
</evidence>
<dbReference type="Proteomes" id="UP001370758">
    <property type="component" value="Unassembled WGS sequence"/>
</dbReference>
<dbReference type="Pfam" id="PF00400">
    <property type="entry name" value="WD40"/>
    <property type="match status" value="2"/>
</dbReference>
<dbReference type="InterPro" id="IPR036322">
    <property type="entry name" value="WD40_repeat_dom_sf"/>
</dbReference>
<dbReference type="PROSITE" id="PS50082">
    <property type="entry name" value="WD_REPEATS_2"/>
    <property type="match status" value="2"/>
</dbReference>
<keyword evidence="2" id="KW-0853">WD repeat</keyword>
<feature type="repeat" description="WD" evidence="2">
    <location>
        <begin position="99"/>
        <end position="130"/>
    </location>
</feature>
<dbReference type="InterPro" id="IPR015943">
    <property type="entry name" value="WD40/YVTN_repeat-like_dom_sf"/>
</dbReference>
<protein>
    <submittedName>
        <fullName evidence="4">Uncharacterized protein</fullName>
    </submittedName>
</protein>
<feature type="region of interest" description="Disordered" evidence="3">
    <location>
        <begin position="1"/>
        <end position="20"/>
    </location>
</feature>
<dbReference type="SMART" id="SM00320">
    <property type="entry name" value="WD40"/>
    <property type="match status" value="2"/>
</dbReference>
<evidence type="ECO:0000256" key="2">
    <source>
        <dbReference type="PROSITE-ProRule" id="PRU00221"/>
    </source>
</evidence>
<dbReference type="SUPFAM" id="SSF50978">
    <property type="entry name" value="WD40 repeat-like"/>
    <property type="match status" value="1"/>
</dbReference>
<evidence type="ECO:0000313" key="4">
    <source>
        <dbReference type="EMBL" id="KAK6510304.1"/>
    </source>
</evidence>
<dbReference type="Gene3D" id="2.130.10.10">
    <property type="entry name" value="YVTN repeat-like/Quinoprotein amine dehydrogenase"/>
    <property type="match status" value="1"/>
</dbReference>
<dbReference type="PANTHER" id="PTHR15622">
    <property type="entry name" value="WD40 REPEAT PROTEIN"/>
    <property type="match status" value="1"/>
</dbReference>
<accession>A0AAV9WL98</accession>
<reference evidence="4 5" key="1">
    <citation type="submission" date="2023-08" db="EMBL/GenBank/DDBJ databases">
        <authorList>
            <person name="Palmer J.M."/>
        </authorList>
    </citation>
    <scope>NUCLEOTIDE SEQUENCE [LARGE SCALE GENOMIC DNA]</scope>
    <source>
        <strain evidence="4 5">TWF481</strain>
    </source>
</reference>